<dbReference type="InterPro" id="IPR005064">
    <property type="entry name" value="BUG"/>
</dbReference>
<dbReference type="PANTHER" id="PTHR42928:SF5">
    <property type="entry name" value="BLR1237 PROTEIN"/>
    <property type="match status" value="1"/>
</dbReference>
<protein>
    <submittedName>
        <fullName evidence="2">Bug family tripartite tricarboxylate transporter substrate binding protein</fullName>
    </submittedName>
</protein>
<dbReference type="PANTHER" id="PTHR42928">
    <property type="entry name" value="TRICARBOXYLATE-BINDING PROTEIN"/>
    <property type="match status" value="1"/>
</dbReference>
<proteinExistence type="inferred from homology"/>
<keyword evidence="3" id="KW-1185">Reference proteome</keyword>
<organism evidence="2 3">
    <name type="scientific">Rhodoplanes azumiensis</name>
    <dbReference type="NCBI Taxonomy" id="1897628"/>
    <lineage>
        <taxon>Bacteria</taxon>
        <taxon>Pseudomonadati</taxon>
        <taxon>Pseudomonadota</taxon>
        <taxon>Alphaproteobacteria</taxon>
        <taxon>Hyphomicrobiales</taxon>
        <taxon>Nitrobacteraceae</taxon>
        <taxon>Rhodoplanes</taxon>
    </lineage>
</organism>
<reference evidence="3" key="1">
    <citation type="journal article" date="2019" name="Int. J. Syst. Evol. Microbiol.">
        <title>The Global Catalogue of Microorganisms (GCM) 10K type strain sequencing project: providing services to taxonomists for standard genome sequencing and annotation.</title>
        <authorList>
            <consortium name="The Broad Institute Genomics Platform"/>
            <consortium name="The Broad Institute Genome Sequencing Center for Infectious Disease"/>
            <person name="Wu L."/>
            <person name="Ma J."/>
        </authorList>
    </citation>
    <scope>NUCLEOTIDE SEQUENCE [LARGE SCALE GENOMIC DNA]</scope>
    <source>
        <strain evidence="3">CGMCC 1.6774</strain>
    </source>
</reference>
<dbReference type="SUPFAM" id="SSF53850">
    <property type="entry name" value="Periplasmic binding protein-like II"/>
    <property type="match status" value="1"/>
</dbReference>
<dbReference type="Gene3D" id="3.40.190.10">
    <property type="entry name" value="Periplasmic binding protein-like II"/>
    <property type="match status" value="1"/>
</dbReference>
<dbReference type="Proteomes" id="UP001597314">
    <property type="component" value="Unassembled WGS sequence"/>
</dbReference>
<evidence type="ECO:0000313" key="2">
    <source>
        <dbReference type="EMBL" id="MFD2183165.1"/>
    </source>
</evidence>
<evidence type="ECO:0000256" key="1">
    <source>
        <dbReference type="ARBA" id="ARBA00006987"/>
    </source>
</evidence>
<dbReference type="PIRSF" id="PIRSF017082">
    <property type="entry name" value="YflP"/>
    <property type="match status" value="1"/>
</dbReference>
<sequence length="340" mass="36048">MADKTTIDQTTIGTTRRTLLVGSAAGLAVATFPAPAVHAQAAWPKERPVKIVVPFPAGAANDAMGRIAGQRIQDKLGATVVVENRPGGSAVIGTTAVLHAPPDGYTLLASAFNHIVLNLVVSGVSFDPQKDFEVVARTAKAPLVMVMAPNRPEKSVAEVIAAAKAQPDKWTFAVAALGAPSHLAAIDFLRRAGLDITISPYRGTAPALTDVMGGHVQLLIDSSFALLPSARDGKVKALGIASPERSKLAPEIPTIAETGMPGYQWQSWYGIWAPKGTPLPILEQVNAIMREAMADPEVLKRLEATLLEPVIETIDETRSYIAREVPRLAALLESVNFKPQ</sequence>
<evidence type="ECO:0000313" key="3">
    <source>
        <dbReference type="Proteomes" id="UP001597314"/>
    </source>
</evidence>
<name>A0ABW5ALY3_9BRAD</name>
<dbReference type="EMBL" id="JBHUIW010000015">
    <property type="protein sequence ID" value="MFD2183165.1"/>
    <property type="molecule type" value="Genomic_DNA"/>
</dbReference>
<dbReference type="PROSITE" id="PS51318">
    <property type="entry name" value="TAT"/>
    <property type="match status" value="1"/>
</dbReference>
<dbReference type="InterPro" id="IPR042100">
    <property type="entry name" value="Bug_dom1"/>
</dbReference>
<comment type="similarity">
    <text evidence="1">Belongs to the UPF0065 (bug) family.</text>
</comment>
<dbReference type="InterPro" id="IPR006311">
    <property type="entry name" value="TAT_signal"/>
</dbReference>
<dbReference type="CDD" id="cd07012">
    <property type="entry name" value="PBP2_Bug_TTT"/>
    <property type="match status" value="1"/>
</dbReference>
<dbReference type="Pfam" id="PF03401">
    <property type="entry name" value="TctC"/>
    <property type="match status" value="1"/>
</dbReference>
<dbReference type="RefSeq" id="WP_378478333.1">
    <property type="nucleotide sequence ID" value="NZ_JBHUIW010000015.1"/>
</dbReference>
<accession>A0ABW5ALY3</accession>
<dbReference type="Gene3D" id="3.40.190.150">
    <property type="entry name" value="Bordetella uptake gene, domain 1"/>
    <property type="match status" value="1"/>
</dbReference>
<gene>
    <name evidence="2" type="ORF">ACFSOX_13485</name>
</gene>
<comment type="caution">
    <text evidence="2">The sequence shown here is derived from an EMBL/GenBank/DDBJ whole genome shotgun (WGS) entry which is preliminary data.</text>
</comment>